<reference evidence="1 2" key="1">
    <citation type="submission" date="2016-10" db="EMBL/GenBank/DDBJ databases">
        <authorList>
            <person name="de Groot N.N."/>
        </authorList>
    </citation>
    <scope>NUCLEOTIDE SEQUENCE [LARGE SCALE GENOMIC DNA]</scope>
    <source>
        <strain evidence="1 2">DSM 23399</strain>
    </source>
</reference>
<dbReference type="AlphaFoldDB" id="A0A1I0YYM4"/>
<name>A0A1I0YYM4_9BACT</name>
<organism evidence="1 2">
    <name type="scientific">Algoriphagus aquimarinus</name>
    <dbReference type="NCBI Taxonomy" id="237018"/>
    <lineage>
        <taxon>Bacteria</taxon>
        <taxon>Pseudomonadati</taxon>
        <taxon>Bacteroidota</taxon>
        <taxon>Cytophagia</taxon>
        <taxon>Cytophagales</taxon>
        <taxon>Cyclobacteriaceae</taxon>
        <taxon>Algoriphagus</taxon>
    </lineage>
</organism>
<dbReference type="Pfam" id="PF13715">
    <property type="entry name" value="CarbopepD_reg_2"/>
    <property type="match status" value="1"/>
</dbReference>
<evidence type="ECO:0000313" key="1">
    <source>
        <dbReference type="EMBL" id="SFB17318.1"/>
    </source>
</evidence>
<protein>
    <submittedName>
        <fullName evidence="1">CarboxypepD_reg-like domain-containing protein</fullName>
    </submittedName>
</protein>
<dbReference type="EMBL" id="FOKK01000005">
    <property type="protein sequence ID" value="SFB17318.1"/>
    <property type="molecule type" value="Genomic_DNA"/>
</dbReference>
<dbReference type="OrthoDB" id="1223654at2"/>
<keyword evidence="2" id="KW-1185">Reference proteome</keyword>
<gene>
    <name evidence="1" type="ORF">SAMN04489723_10585</name>
</gene>
<sequence length="146" mass="16972">MRLLILLTIYLIPFLSTGQTRTITGKVIDEFELTTIPQVRIQNRDTVQLGTTDMNGNFKIELPAGTEQLLFSFIGFELTTVQVLNNCDNLEIIMMLASSYDFMTMKTVNRKRYKRFRKLNERHQEAFEKGVFKSRTPCVAYIFSKD</sequence>
<dbReference type="InterPro" id="IPR008969">
    <property type="entry name" value="CarboxyPept-like_regulatory"/>
</dbReference>
<dbReference type="Proteomes" id="UP000198790">
    <property type="component" value="Unassembled WGS sequence"/>
</dbReference>
<evidence type="ECO:0000313" key="2">
    <source>
        <dbReference type="Proteomes" id="UP000198790"/>
    </source>
</evidence>
<dbReference type="STRING" id="237018.SAMN04489723_10585"/>
<accession>A0A1I0YYM4</accession>
<proteinExistence type="predicted"/>
<dbReference type="RefSeq" id="WP_092896130.1">
    <property type="nucleotide sequence ID" value="NZ_FOKK01000005.1"/>
</dbReference>
<dbReference type="Gene3D" id="2.60.40.1120">
    <property type="entry name" value="Carboxypeptidase-like, regulatory domain"/>
    <property type="match status" value="1"/>
</dbReference>
<dbReference type="SUPFAM" id="SSF49464">
    <property type="entry name" value="Carboxypeptidase regulatory domain-like"/>
    <property type="match status" value="1"/>
</dbReference>